<feature type="compositionally biased region" description="Polar residues" evidence="1">
    <location>
        <begin position="60"/>
        <end position="71"/>
    </location>
</feature>
<feature type="compositionally biased region" description="Basic and acidic residues" evidence="1">
    <location>
        <begin position="28"/>
        <end position="37"/>
    </location>
</feature>
<organism evidence="2">
    <name type="scientific">Candidatus Kentrum sp. DK</name>
    <dbReference type="NCBI Taxonomy" id="2126562"/>
    <lineage>
        <taxon>Bacteria</taxon>
        <taxon>Pseudomonadati</taxon>
        <taxon>Pseudomonadota</taxon>
        <taxon>Gammaproteobacteria</taxon>
        <taxon>Candidatus Kentrum</taxon>
    </lineage>
</organism>
<feature type="region of interest" description="Disordered" evidence="1">
    <location>
        <begin position="26"/>
        <end position="78"/>
    </location>
</feature>
<protein>
    <submittedName>
        <fullName evidence="2">Uncharacterized protein</fullName>
    </submittedName>
</protein>
<sequence>MFQRRYRIGVGRGFSAPTLNPCMRLSRARKDAPDKHQSRFTNQSSGGGGANTSRFPLDSSGPTTPERSICSTIRAARL</sequence>
<accession>A0A450SIP5</accession>
<dbReference type="AlphaFoldDB" id="A0A450SIP5"/>
<evidence type="ECO:0000256" key="1">
    <source>
        <dbReference type="SAM" id="MobiDB-lite"/>
    </source>
</evidence>
<name>A0A450SIP5_9GAMM</name>
<dbReference type="EMBL" id="CAADEX010000041">
    <property type="protein sequence ID" value="VFJ53259.1"/>
    <property type="molecule type" value="Genomic_DNA"/>
</dbReference>
<reference evidence="2" key="1">
    <citation type="submission" date="2019-02" db="EMBL/GenBank/DDBJ databases">
        <authorList>
            <person name="Gruber-Vodicka R. H."/>
            <person name="Seah K. B. B."/>
        </authorList>
    </citation>
    <scope>NUCLEOTIDE SEQUENCE</scope>
    <source>
        <strain evidence="2">BECK_DK47</strain>
    </source>
</reference>
<proteinExistence type="predicted"/>
<gene>
    <name evidence="2" type="ORF">BECKDK2373B_GA0170837_104133</name>
</gene>
<evidence type="ECO:0000313" key="2">
    <source>
        <dbReference type="EMBL" id="VFJ53259.1"/>
    </source>
</evidence>